<reference evidence="2" key="1">
    <citation type="submission" date="2023-03" db="EMBL/GenBank/DDBJ databases">
        <title>Chromosome-scale reference genome and RAD-based genetic map of yellow starthistle (Centaurea solstitialis) reveal putative structural variation and QTLs associated with invader traits.</title>
        <authorList>
            <person name="Reatini B."/>
            <person name="Cang F.A."/>
            <person name="Jiang Q."/>
            <person name="Mckibben M.T.W."/>
            <person name="Barker M.S."/>
            <person name="Rieseberg L.H."/>
            <person name="Dlugosch K.M."/>
        </authorList>
    </citation>
    <scope>NUCLEOTIDE SEQUENCE</scope>
    <source>
        <strain evidence="2">CAN-66</strain>
        <tissue evidence="2">Leaf</tissue>
    </source>
</reference>
<accession>A0AA38W993</accession>
<feature type="compositionally biased region" description="Low complexity" evidence="1">
    <location>
        <begin position="138"/>
        <end position="148"/>
    </location>
</feature>
<dbReference type="Pfam" id="PF14223">
    <property type="entry name" value="Retrotran_gag_2"/>
    <property type="match status" value="1"/>
</dbReference>
<gene>
    <name evidence="2" type="ORF">OSB04_017207</name>
</gene>
<dbReference type="Proteomes" id="UP001172457">
    <property type="component" value="Chromosome 4"/>
</dbReference>
<evidence type="ECO:0008006" key="4">
    <source>
        <dbReference type="Google" id="ProtNLM"/>
    </source>
</evidence>
<evidence type="ECO:0000313" key="2">
    <source>
        <dbReference type="EMBL" id="KAJ9553162.1"/>
    </source>
</evidence>
<evidence type="ECO:0000313" key="3">
    <source>
        <dbReference type="Proteomes" id="UP001172457"/>
    </source>
</evidence>
<organism evidence="2 3">
    <name type="scientific">Centaurea solstitialis</name>
    <name type="common">yellow star-thistle</name>
    <dbReference type="NCBI Taxonomy" id="347529"/>
    <lineage>
        <taxon>Eukaryota</taxon>
        <taxon>Viridiplantae</taxon>
        <taxon>Streptophyta</taxon>
        <taxon>Embryophyta</taxon>
        <taxon>Tracheophyta</taxon>
        <taxon>Spermatophyta</taxon>
        <taxon>Magnoliopsida</taxon>
        <taxon>eudicotyledons</taxon>
        <taxon>Gunneridae</taxon>
        <taxon>Pentapetalae</taxon>
        <taxon>asterids</taxon>
        <taxon>campanulids</taxon>
        <taxon>Asterales</taxon>
        <taxon>Asteraceae</taxon>
        <taxon>Carduoideae</taxon>
        <taxon>Cardueae</taxon>
        <taxon>Centaureinae</taxon>
        <taxon>Centaurea</taxon>
    </lineage>
</organism>
<feature type="region of interest" description="Disordered" evidence="1">
    <location>
        <begin position="134"/>
        <end position="178"/>
    </location>
</feature>
<evidence type="ECO:0000256" key="1">
    <source>
        <dbReference type="SAM" id="MobiDB-lite"/>
    </source>
</evidence>
<keyword evidence="3" id="KW-1185">Reference proteome</keyword>
<comment type="caution">
    <text evidence="2">The sequence shown here is derived from an EMBL/GenBank/DDBJ whole genome shotgun (WGS) entry which is preliminary data.</text>
</comment>
<proteinExistence type="predicted"/>
<protein>
    <recommendedName>
        <fullName evidence="4">UBN2 domain-containing protein</fullName>
    </recommendedName>
</protein>
<sequence>MESRKIFLVRQYENFIHIKGETLSQIYQRFNCLLIGLKTISTLYSNSEVITKFMKSLLKHWEMYTTCLTMSKDIKTLTLSELYSILLNHEQQKKLKKNLTELDPFDFEVISDSDSDLNDSLTLLTNSFKRYKKNQFASSSSTSTTSSSKDPKYQKLKEKYKKIKSQRKGRGLIAEDHD</sequence>
<name>A0AA38W993_9ASTR</name>
<dbReference type="AlphaFoldDB" id="A0AA38W993"/>
<feature type="compositionally biased region" description="Basic residues" evidence="1">
    <location>
        <begin position="158"/>
        <end position="170"/>
    </location>
</feature>
<dbReference type="EMBL" id="JARYMX010000004">
    <property type="protein sequence ID" value="KAJ9553162.1"/>
    <property type="molecule type" value="Genomic_DNA"/>
</dbReference>